<dbReference type="AlphaFoldDB" id="A0A0S7BFY8"/>
<evidence type="ECO:0000313" key="3">
    <source>
        <dbReference type="Proteomes" id="UP000055060"/>
    </source>
</evidence>
<name>A0A0S7BFY8_9CHLR</name>
<sequence length="459" mass="50124">MKRRLSWFLALSVLLLTGCIDSYPKPAPRSLMDINHSATADSQLAIAVDSGGAKYLLHAECPSGSNPSCELTYEMTHIGEVGVLWYFTPASGYTFRNPDIVVTDSGPAYMIWQNCPANNVNGRECSTWYTTSDQMDPQVLDLGTHSLSAPILASRGDTVYAVHEVTNDYATGSVLRFCRISDAGFGCHFVSDHPVADDGIRRTNPAAAVSTAGSLHVAWLQGSGNSKTGYLNDNYGAVDVDMAHELQYETGPFFPPAISIESDDGYLYIAMAADESSSDWMRLYYCAPSDCKNVGGLKTIDLPAAKSWYFYGGPAIASTSDRVWIVFSAHNNDHINQGDLYMTACYPNGSTCTPSRLEPFYTGTDHACHPRIGLVDGLVPVIGWHICGFPTMADDIYFYDLVNGKKIIHSTDWNGRGGLDMAVNGEYVAGIWNEIQSDGRLATWLAFNAHMTYIPAVRK</sequence>
<evidence type="ECO:0000256" key="1">
    <source>
        <dbReference type="SAM" id="SignalP"/>
    </source>
</evidence>
<gene>
    <name evidence="2" type="ORF">LARV_00773</name>
</gene>
<reference evidence="2" key="1">
    <citation type="submission" date="2015-07" db="EMBL/GenBank/DDBJ databases">
        <title>Draft Genome Sequences of Anaerolinea thermolimosa IMO-1, Bellilinea caldifistulae GOMI-1, Leptolinea tardivitalis YMTK-2, Levilinea saccharolytica KIBI-1,Longilinea arvoryzae KOME-1, Previously Described as Members of the Anaerolineaceae (Chloroflexi).</title>
        <authorList>
            <person name="Sekiguchi Y."/>
            <person name="Ohashi A."/>
            <person name="Matsuura N."/>
            <person name="Tourlousse M.D."/>
        </authorList>
    </citation>
    <scope>NUCLEOTIDE SEQUENCE [LARGE SCALE GENOMIC DNA]</scope>
    <source>
        <strain evidence="2">KOME-1</strain>
    </source>
</reference>
<feature type="chain" id="PRO_5006632928" evidence="1">
    <location>
        <begin position="23"/>
        <end position="459"/>
    </location>
</feature>
<protein>
    <submittedName>
        <fullName evidence="2">Uncharacterized protein</fullName>
    </submittedName>
</protein>
<keyword evidence="1" id="KW-0732">Signal</keyword>
<feature type="signal peptide" evidence="1">
    <location>
        <begin position="1"/>
        <end position="22"/>
    </location>
</feature>
<dbReference type="RefSeq" id="WP_075072400.1">
    <property type="nucleotide sequence ID" value="NZ_DF967972.1"/>
</dbReference>
<keyword evidence="3" id="KW-1185">Reference proteome</keyword>
<evidence type="ECO:0000313" key="2">
    <source>
        <dbReference type="EMBL" id="GAP13032.1"/>
    </source>
</evidence>
<proteinExistence type="predicted"/>
<dbReference type="EMBL" id="DF967972">
    <property type="protein sequence ID" value="GAP13032.1"/>
    <property type="molecule type" value="Genomic_DNA"/>
</dbReference>
<accession>A0A0S7BFY8</accession>
<dbReference type="PROSITE" id="PS51257">
    <property type="entry name" value="PROKAR_LIPOPROTEIN"/>
    <property type="match status" value="1"/>
</dbReference>
<dbReference type="Proteomes" id="UP000055060">
    <property type="component" value="Unassembled WGS sequence"/>
</dbReference>
<organism evidence="2">
    <name type="scientific">Longilinea arvoryzae</name>
    <dbReference type="NCBI Taxonomy" id="360412"/>
    <lineage>
        <taxon>Bacteria</taxon>
        <taxon>Bacillati</taxon>
        <taxon>Chloroflexota</taxon>
        <taxon>Anaerolineae</taxon>
        <taxon>Anaerolineales</taxon>
        <taxon>Anaerolineaceae</taxon>
        <taxon>Longilinea</taxon>
    </lineage>
</organism>